<evidence type="ECO:0000259" key="1">
    <source>
        <dbReference type="Pfam" id="PF00535"/>
    </source>
</evidence>
<reference evidence="3" key="1">
    <citation type="submission" date="2019-08" db="EMBL/GenBank/DDBJ databases">
        <title>Limnoglobus roseus gen. nov., sp. nov., a novel freshwater planctomycete with a giant genome from the family Gemmataceae.</title>
        <authorList>
            <person name="Kulichevskaya I.S."/>
            <person name="Naumoff D.G."/>
            <person name="Miroshnikov K."/>
            <person name="Ivanova A."/>
            <person name="Philippov D.A."/>
            <person name="Hakobyan A."/>
            <person name="Rijpstra I.C."/>
            <person name="Sinninghe Damste J.S."/>
            <person name="Liesack W."/>
            <person name="Dedysh S.N."/>
        </authorList>
    </citation>
    <scope>NUCLEOTIDE SEQUENCE [LARGE SCALE GENOMIC DNA]</scope>
    <source>
        <strain evidence="3">PX52</strain>
    </source>
</reference>
<dbReference type="InterPro" id="IPR050834">
    <property type="entry name" value="Glycosyltransf_2"/>
</dbReference>
<dbReference type="GO" id="GO:0016740">
    <property type="term" value="F:transferase activity"/>
    <property type="evidence" value="ECO:0007669"/>
    <property type="project" value="UniProtKB-KW"/>
</dbReference>
<dbReference type="Pfam" id="PF00535">
    <property type="entry name" value="Glycos_transf_2"/>
    <property type="match status" value="1"/>
</dbReference>
<name>A0A5C1AG28_9BACT</name>
<organism evidence="2 3">
    <name type="scientific">Limnoglobus roseus</name>
    <dbReference type="NCBI Taxonomy" id="2598579"/>
    <lineage>
        <taxon>Bacteria</taxon>
        <taxon>Pseudomonadati</taxon>
        <taxon>Planctomycetota</taxon>
        <taxon>Planctomycetia</taxon>
        <taxon>Gemmatales</taxon>
        <taxon>Gemmataceae</taxon>
        <taxon>Limnoglobus</taxon>
    </lineage>
</organism>
<dbReference type="InterPro" id="IPR001173">
    <property type="entry name" value="Glyco_trans_2-like"/>
</dbReference>
<feature type="domain" description="Glycosyltransferase 2-like" evidence="1">
    <location>
        <begin position="5"/>
        <end position="165"/>
    </location>
</feature>
<dbReference type="OrthoDB" id="9784574at2"/>
<evidence type="ECO:0000313" key="2">
    <source>
        <dbReference type="EMBL" id="QEL18379.1"/>
    </source>
</evidence>
<dbReference type="RefSeq" id="WP_149112896.1">
    <property type="nucleotide sequence ID" value="NZ_CP042425.1"/>
</dbReference>
<dbReference type="PANTHER" id="PTHR43685">
    <property type="entry name" value="GLYCOSYLTRANSFERASE"/>
    <property type="match status" value="1"/>
</dbReference>
<protein>
    <submittedName>
        <fullName evidence="2">GT2 family glycosyltransferase</fullName>
    </submittedName>
</protein>
<dbReference type="PANTHER" id="PTHR43685:SF2">
    <property type="entry name" value="GLYCOSYLTRANSFERASE 2-LIKE DOMAIN-CONTAINING PROTEIN"/>
    <property type="match status" value="1"/>
</dbReference>
<keyword evidence="2" id="KW-0808">Transferase</keyword>
<gene>
    <name evidence="2" type="ORF">PX52LOC_05402</name>
</gene>
<proteinExistence type="predicted"/>
<dbReference type="Proteomes" id="UP000324974">
    <property type="component" value="Chromosome"/>
</dbReference>
<dbReference type="Gene3D" id="3.90.550.10">
    <property type="entry name" value="Spore Coat Polysaccharide Biosynthesis Protein SpsA, Chain A"/>
    <property type="match status" value="1"/>
</dbReference>
<keyword evidence="3" id="KW-1185">Reference proteome</keyword>
<dbReference type="SUPFAM" id="SSF53448">
    <property type="entry name" value="Nucleotide-diphospho-sugar transferases"/>
    <property type="match status" value="1"/>
</dbReference>
<dbReference type="KEGG" id="lrs:PX52LOC_05402"/>
<dbReference type="EMBL" id="CP042425">
    <property type="protein sequence ID" value="QEL18379.1"/>
    <property type="molecule type" value="Genomic_DNA"/>
</dbReference>
<dbReference type="InterPro" id="IPR029044">
    <property type="entry name" value="Nucleotide-diphossugar_trans"/>
</dbReference>
<evidence type="ECO:0000313" key="3">
    <source>
        <dbReference type="Proteomes" id="UP000324974"/>
    </source>
</evidence>
<sequence length="302" mass="33276">MTRLSIVIPVYNSAATVGRTLASLGAIALSARSGIEVIVVDDGSADDSLAIVRRSTALVEGLSWRILTQSNKGPSAARNTALAVAGGEWILFLDADDKLTTDPCPFLVTAVAASCVTFAVEYVGRSGRRVRRVSPPRIGPANNYRLLTAGNPFAVSSLVFRRAALDRPFAEDIRYAEDWEFWLANRRVFAAAARFPRTVLSTIHVHGNNSSSHYRRWGLSRATVARRHLEREADELRPEDQNNMRVQMAVGEIQAGRQPAVRDFLHLPCDWRLWMKLGVYAGAWAVGRQATRYAADDDSAVR</sequence>
<accession>A0A5C1AG28</accession>
<dbReference type="AlphaFoldDB" id="A0A5C1AG28"/>